<dbReference type="Proteomes" id="UP000198521">
    <property type="component" value="Unassembled WGS sequence"/>
</dbReference>
<dbReference type="EMBL" id="FOAB01000001">
    <property type="protein sequence ID" value="SEK47249.1"/>
    <property type="molecule type" value="Genomic_DNA"/>
</dbReference>
<dbReference type="PROSITE" id="PS51257">
    <property type="entry name" value="PROKAR_LIPOPROTEIN"/>
    <property type="match status" value="1"/>
</dbReference>
<evidence type="ECO:0008006" key="3">
    <source>
        <dbReference type="Google" id="ProtNLM"/>
    </source>
</evidence>
<keyword evidence="2" id="KW-1185">Reference proteome</keyword>
<gene>
    <name evidence="1" type="ORF">SAMN04487910_0605</name>
</gene>
<reference evidence="1 2" key="1">
    <citation type="submission" date="2016-10" db="EMBL/GenBank/DDBJ databases">
        <authorList>
            <person name="de Groot N.N."/>
        </authorList>
    </citation>
    <scope>NUCLEOTIDE SEQUENCE [LARGE SCALE GENOMIC DNA]</scope>
    <source>
        <strain evidence="1 2">DSM 25232</strain>
    </source>
</reference>
<name>A0A1H7HAH5_AQUAM</name>
<sequence>MRYLLIFICIIFYSCSNNTKKTESPVIIKSEFNEEDVAWFYKNGNSSIKGVAKFKSKDGDIRFGKEFRLELNPYSPYTKERLNYIYENDDAGYVYIESGIPKFTPDPEGYHKTRKIMCNEKGEFEFKNLPPGDYYIIAFMLWDETGGGIMKHIKLADNETKAVEMINF</sequence>
<evidence type="ECO:0000313" key="2">
    <source>
        <dbReference type="Proteomes" id="UP000198521"/>
    </source>
</evidence>
<dbReference type="STRING" id="1038014.SAMN04487910_0605"/>
<dbReference type="RefSeq" id="WP_091405365.1">
    <property type="nucleotide sequence ID" value="NZ_FOAB01000001.1"/>
</dbReference>
<evidence type="ECO:0000313" key="1">
    <source>
        <dbReference type="EMBL" id="SEK47249.1"/>
    </source>
</evidence>
<dbReference type="SUPFAM" id="SSF117074">
    <property type="entry name" value="Hypothetical protein PA1324"/>
    <property type="match status" value="1"/>
</dbReference>
<proteinExistence type="predicted"/>
<accession>A0A1H7HAH5</accession>
<organism evidence="1 2">
    <name type="scientific">Aquimarina amphilecti</name>
    <dbReference type="NCBI Taxonomy" id="1038014"/>
    <lineage>
        <taxon>Bacteria</taxon>
        <taxon>Pseudomonadati</taxon>
        <taxon>Bacteroidota</taxon>
        <taxon>Flavobacteriia</taxon>
        <taxon>Flavobacteriales</taxon>
        <taxon>Flavobacteriaceae</taxon>
        <taxon>Aquimarina</taxon>
    </lineage>
</organism>
<protein>
    <recommendedName>
        <fullName evidence="3">Carboxypeptidase regulatory-like domain-containing protein</fullName>
    </recommendedName>
</protein>
<dbReference type="OrthoDB" id="6058208at2"/>
<dbReference type="AlphaFoldDB" id="A0A1H7HAH5"/>